<protein>
    <submittedName>
        <fullName evidence="8">DUF1957 domain-containing protein</fullName>
    </submittedName>
</protein>
<dbReference type="Pfam" id="PF09210">
    <property type="entry name" value="BE_C"/>
    <property type="match status" value="1"/>
</dbReference>
<dbReference type="InterPro" id="IPR015293">
    <property type="entry name" value="BE_C"/>
</dbReference>
<dbReference type="SUPFAM" id="SSF88713">
    <property type="entry name" value="Glycoside hydrolase/deacetylase"/>
    <property type="match status" value="1"/>
</dbReference>
<feature type="active site" description="Proton donor" evidence="3">
    <location>
        <position position="387"/>
    </location>
</feature>
<dbReference type="InterPro" id="IPR028995">
    <property type="entry name" value="Glyco_hydro_57/38_cen_sf"/>
</dbReference>
<evidence type="ECO:0000256" key="5">
    <source>
        <dbReference type="RuleBase" id="RU361196"/>
    </source>
</evidence>
<dbReference type="GO" id="GO:0005576">
    <property type="term" value="C:extracellular region"/>
    <property type="evidence" value="ECO:0007669"/>
    <property type="project" value="TreeGrafter"/>
</dbReference>
<evidence type="ECO:0000256" key="4">
    <source>
        <dbReference type="PIRSR" id="PIRSR640042-2"/>
    </source>
</evidence>
<name>A0A932ENM0_9BACT</name>
<feature type="binding site" evidence="4">
    <location>
        <position position="311"/>
    </location>
    <ligand>
        <name>substrate</name>
    </ligand>
</feature>
<dbReference type="GO" id="GO:0030979">
    <property type="term" value="P:alpha-glucan biosynthetic process"/>
    <property type="evidence" value="ECO:0007669"/>
    <property type="project" value="InterPro"/>
</dbReference>
<keyword evidence="2 5" id="KW-0119">Carbohydrate metabolism</keyword>
<evidence type="ECO:0000313" key="8">
    <source>
        <dbReference type="EMBL" id="MBI2677442.1"/>
    </source>
</evidence>
<feature type="binding site" evidence="4">
    <location>
        <position position="441"/>
    </location>
    <ligand>
        <name>substrate</name>
    </ligand>
</feature>
<proteinExistence type="inferred from homology"/>
<evidence type="ECO:0000259" key="6">
    <source>
        <dbReference type="Pfam" id="PF03065"/>
    </source>
</evidence>
<feature type="domain" description="1,4-alpha-glucan branching enzyme C-terminal" evidence="7">
    <location>
        <begin position="461"/>
        <end position="569"/>
    </location>
</feature>
<dbReference type="EMBL" id="JACPNR010000004">
    <property type="protein sequence ID" value="MBI2677442.1"/>
    <property type="molecule type" value="Genomic_DNA"/>
</dbReference>
<dbReference type="Gene3D" id="3.20.110.10">
    <property type="entry name" value="Glycoside hydrolase 38, N terminal domain"/>
    <property type="match status" value="1"/>
</dbReference>
<dbReference type="Gene3D" id="1.20.1430.10">
    <property type="entry name" value="Families 57/38 glycoside transferase, middle domain"/>
    <property type="match status" value="1"/>
</dbReference>
<sequence>MKSSPQATGYVTFVLHSHLPYVVHHGTWPHGLDWLHEAAAETYLPMLRAFGELEQEGIALKANVNLSPILLEQLSHPTFKEEFQIYVQRKIEAARKDQADFRQKGEDHFARVAIFWEEFFQRALQDFEGLDRDIVGGFKRFYDSGAIEIITCGATHGYFPLLGTDASIRAQVRIGVATHERFFGRKPRGIWLPECGYRPGGLWSYPVSTNGASPPKRPFLRDGVEQILAENGIDFFFIDTHLVETNIRFSPYQLLAGNVPIALEEEVDGKHPSLYRPYYAGPRRSSGNVSFFTRDPKTGVQVWSGDHGYPGDAVYLDFHKKRWPGGHRYWQVTHPRVDLGGKTAYYPNVAEERTRAHAEHFVGITCDVLGSEPKNGGAPPILCAPFDAELFGHWWFEGVSWLKNIAKFYADPKCPVKLVSCSEYLDQHKPTGYLVLDEGSWGKNGTNEVWLNPGNAWTWKHIYPAEEAVVQMAEGGRWKGNPQAERLARQLCRELLLLESSDWQFLITTEHAADYAEKRFKTHLEQFRALLDVWRRFESTGAFSPEGLHTLEEIEQRDSVFPDISPQAYLR</sequence>
<feature type="binding site" evidence="4">
    <location>
        <position position="294"/>
    </location>
    <ligand>
        <name>substrate</name>
    </ligand>
</feature>
<feature type="domain" description="Glycoside hydrolase family 57 N-terminal" evidence="6">
    <location>
        <begin position="12"/>
        <end position="435"/>
    </location>
</feature>
<dbReference type="InterPro" id="IPR040042">
    <property type="entry name" value="Branching_enz_MT3115-like"/>
</dbReference>
<comment type="caution">
    <text evidence="8">The sequence shown here is derived from an EMBL/GenBank/DDBJ whole genome shotgun (WGS) entry which is preliminary data.</text>
</comment>
<evidence type="ECO:0000313" key="9">
    <source>
        <dbReference type="Proteomes" id="UP000779809"/>
    </source>
</evidence>
<feature type="active site" description="Nucleophile" evidence="3">
    <location>
        <position position="194"/>
    </location>
</feature>
<dbReference type="Pfam" id="PF03065">
    <property type="entry name" value="Glyco_hydro_57"/>
    <property type="match status" value="1"/>
</dbReference>
<evidence type="ECO:0000256" key="1">
    <source>
        <dbReference type="ARBA" id="ARBA00006821"/>
    </source>
</evidence>
<accession>A0A932ENM0</accession>
<dbReference type="InterPro" id="IPR027291">
    <property type="entry name" value="Glyco_hydro_38_N_sf"/>
</dbReference>
<dbReference type="InterPro" id="IPR011330">
    <property type="entry name" value="Glyco_hydro/deAcase_b/a-brl"/>
</dbReference>
<evidence type="ECO:0000256" key="2">
    <source>
        <dbReference type="ARBA" id="ARBA00023277"/>
    </source>
</evidence>
<reference evidence="8" key="1">
    <citation type="submission" date="2020-07" db="EMBL/GenBank/DDBJ databases">
        <title>Huge and variable diversity of episymbiotic CPR bacteria and DPANN archaea in groundwater ecosystems.</title>
        <authorList>
            <person name="He C.Y."/>
            <person name="Keren R."/>
            <person name="Whittaker M."/>
            <person name="Farag I.F."/>
            <person name="Doudna J."/>
            <person name="Cate J.H.D."/>
            <person name="Banfield J.F."/>
        </authorList>
    </citation>
    <scope>NUCLEOTIDE SEQUENCE</scope>
    <source>
        <strain evidence="8">NC_groundwater_580_Pr5_B-0.1um_64_19</strain>
    </source>
</reference>
<evidence type="ECO:0000256" key="3">
    <source>
        <dbReference type="PIRSR" id="PIRSR640042-1"/>
    </source>
</evidence>
<dbReference type="Proteomes" id="UP000779809">
    <property type="component" value="Unassembled WGS sequence"/>
</dbReference>
<dbReference type="InterPro" id="IPR037090">
    <property type="entry name" value="57_glycoside_trans_central"/>
</dbReference>
<dbReference type="AlphaFoldDB" id="A0A932ENM0"/>
<dbReference type="InterPro" id="IPR004300">
    <property type="entry name" value="Glyco_hydro_57_N"/>
</dbReference>
<dbReference type="SUPFAM" id="SSF88688">
    <property type="entry name" value="Families 57/38 glycoside transferase middle domain"/>
    <property type="match status" value="1"/>
</dbReference>
<dbReference type="PANTHER" id="PTHR41695:SF1">
    <property type="entry name" value="1,4-ALPHA-GLUCAN BRANCHING ENZYME TK1436"/>
    <property type="match status" value="1"/>
</dbReference>
<evidence type="ECO:0000259" key="7">
    <source>
        <dbReference type="Pfam" id="PF09210"/>
    </source>
</evidence>
<organism evidence="8 9">
    <name type="scientific">Candidatus Korobacter versatilis</name>
    <dbReference type="NCBI Taxonomy" id="658062"/>
    <lineage>
        <taxon>Bacteria</taxon>
        <taxon>Pseudomonadati</taxon>
        <taxon>Acidobacteriota</taxon>
        <taxon>Terriglobia</taxon>
        <taxon>Terriglobales</taxon>
        <taxon>Candidatus Korobacteraceae</taxon>
        <taxon>Candidatus Korobacter</taxon>
    </lineage>
</organism>
<comment type="similarity">
    <text evidence="1 5">Belongs to the glycosyl hydrolase 57 family.</text>
</comment>
<dbReference type="PANTHER" id="PTHR41695">
    <property type="entry name" value="1,4-ALPHA-GLUCAN BRANCHING ENZYME RV3031-RELATED"/>
    <property type="match status" value="1"/>
</dbReference>
<gene>
    <name evidence="8" type="ORF">HYX28_01530</name>
</gene>
<feature type="binding site" evidence="4">
    <location>
        <position position="502"/>
    </location>
    <ligand>
        <name>substrate</name>
    </ligand>
</feature>
<dbReference type="GO" id="GO:0003844">
    <property type="term" value="F:1,4-alpha-glucan branching enzyme activity"/>
    <property type="evidence" value="ECO:0007669"/>
    <property type="project" value="InterPro"/>
</dbReference>